<keyword evidence="2" id="KW-1003">Cell membrane</keyword>
<feature type="transmembrane region" description="Helical" evidence="7">
    <location>
        <begin position="362"/>
        <end position="389"/>
    </location>
</feature>
<evidence type="ECO:0000256" key="3">
    <source>
        <dbReference type="ARBA" id="ARBA00022519"/>
    </source>
</evidence>
<feature type="transmembrane region" description="Helical" evidence="7">
    <location>
        <begin position="138"/>
        <end position="162"/>
    </location>
</feature>
<keyword evidence="7" id="KW-0813">Transport</keyword>
<feature type="transmembrane region" description="Helical" evidence="7">
    <location>
        <begin position="401"/>
        <end position="422"/>
    </location>
</feature>
<keyword evidence="5 7" id="KW-1133">Transmembrane helix</keyword>
<feature type="transmembrane region" description="Helical" evidence="7">
    <location>
        <begin position="48"/>
        <end position="69"/>
    </location>
</feature>
<evidence type="ECO:0000256" key="2">
    <source>
        <dbReference type="ARBA" id="ARBA00022475"/>
    </source>
</evidence>
<comment type="function">
    <text evidence="7">Part of the tripartite ATP-independent periplasmic (TRAP) transport system.</text>
</comment>
<dbReference type="NCBIfam" id="TIGR00786">
    <property type="entry name" value="dctM"/>
    <property type="match status" value="1"/>
</dbReference>
<comment type="subcellular location">
    <subcellularLocation>
        <location evidence="1 7">Cell inner membrane</location>
        <topology evidence="1 7">Multi-pass membrane protein</topology>
    </subcellularLocation>
</comment>
<evidence type="ECO:0000313" key="9">
    <source>
        <dbReference type="EMBL" id="MDJ1160174.1"/>
    </source>
</evidence>
<dbReference type="EMBL" id="JASJEV010000019">
    <property type="protein sequence ID" value="MDJ1160174.1"/>
    <property type="molecule type" value="Genomic_DNA"/>
</dbReference>
<feature type="transmembrane region" description="Helical" evidence="7">
    <location>
        <begin position="272"/>
        <end position="297"/>
    </location>
</feature>
<feature type="transmembrane region" description="Helical" evidence="7">
    <location>
        <begin position="218"/>
        <end position="239"/>
    </location>
</feature>
<evidence type="ECO:0000259" key="8">
    <source>
        <dbReference type="Pfam" id="PF06808"/>
    </source>
</evidence>
<dbReference type="Pfam" id="PF06808">
    <property type="entry name" value="DctM"/>
    <property type="match status" value="1"/>
</dbReference>
<organism evidence="9 10">
    <name type="scientific">Chelatococcus albus</name>
    <dbReference type="NCBI Taxonomy" id="3047466"/>
    <lineage>
        <taxon>Bacteria</taxon>
        <taxon>Pseudomonadati</taxon>
        <taxon>Pseudomonadota</taxon>
        <taxon>Alphaproteobacteria</taxon>
        <taxon>Hyphomicrobiales</taxon>
        <taxon>Chelatococcaceae</taxon>
        <taxon>Chelatococcus</taxon>
    </lineage>
</organism>
<feature type="transmembrane region" description="Helical" evidence="7">
    <location>
        <begin position="317"/>
        <end position="334"/>
    </location>
</feature>
<comment type="similarity">
    <text evidence="7">Belongs to the TRAP transporter large permease family.</text>
</comment>
<dbReference type="PIRSF" id="PIRSF006066">
    <property type="entry name" value="HI0050"/>
    <property type="match status" value="1"/>
</dbReference>
<comment type="caution">
    <text evidence="9">The sequence shown here is derived from an EMBL/GenBank/DDBJ whole genome shotgun (WGS) entry which is preliminary data.</text>
</comment>
<protein>
    <recommendedName>
        <fullName evidence="7">TRAP transporter large permease protein</fullName>
    </recommendedName>
</protein>
<dbReference type="PANTHER" id="PTHR33362">
    <property type="entry name" value="SIALIC ACID TRAP TRANSPORTER PERMEASE PROTEIN SIAT-RELATED"/>
    <property type="match status" value="1"/>
</dbReference>
<reference evidence="9 10" key="1">
    <citation type="submission" date="2023-05" db="EMBL/GenBank/DDBJ databases">
        <title>Chelatococcus sp. nov., a moderately thermophilic bacterium isolated from hot spring microbial mat.</title>
        <authorList>
            <person name="Hu C.-J."/>
            <person name="Li W.-J."/>
        </authorList>
    </citation>
    <scope>NUCLEOTIDE SEQUENCE [LARGE SCALE GENOMIC DNA]</scope>
    <source>
        <strain evidence="9 10">SYSU G07232</strain>
    </source>
</reference>
<proteinExistence type="inferred from homology"/>
<sequence>MLSAIILFGTLAVLLVLAVPVSWCIGIAAFLALLVELAVDRALFLAAQQMATALDSFALVALPMFVLSGHIMNTGGIARRLIEFAKVVVGWLPGALAHITVVANMLFGAISGSAVAACAAVGGLMAPIQRKEGYDPRFCAAVNICSSPTGLLIPPSGAFIVYSVVAGGVSISDLFLAGYLPGIAMGLGIMVWVAYVAWRDRLPRHPVEGGAREALAKFVDALPALGLIVVVVGGIAFGVFTATEASAIAVVYSLALAALYREMKLSQLWPLFVETATGTAVVLLMVSASMVMSWVMVNAGMPKALSAWLLGLSDNPYVILALINVVLLVMGTFLDITPGLLIFTPIFLPVVTNLGMDPVHFGVMIVFNLCIGIATPPVGSTLFIGAAAAGVSLQSVNRPMLPMFAAMIVVLYLITYVPWFSLAIPRDLVPWLAAIFGTSPA</sequence>
<evidence type="ECO:0000256" key="1">
    <source>
        <dbReference type="ARBA" id="ARBA00004429"/>
    </source>
</evidence>
<evidence type="ECO:0000313" key="10">
    <source>
        <dbReference type="Proteomes" id="UP001321492"/>
    </source>
</evidence>
<keyword evidence="4 7" id="KW-0812">Transmembrane</keyword>
<dbReference type="RefSeq" id="WP_283742175.1">
    <property type="nucleotide sequence ID" value="NZ_JASJEV010000019.1"/>
</dbReference>
<feature type="transmembrane region" description="Helical" evidence="7">
    <location>
        <begin position="105"/>
        <end position="126"/>
    </location>
</feature>
<accession>A0ABT7ALC9</accession>
<keyword evidence="6 7" id="KW-0472">Membrane</keyword>
<evidence type="ECO:0000256" key="4">
    <source>
        <dbReference type="ARBA" id="ARBA00022692"/>
    </source>
</evidence>
<name>A0ABT7ALC9_9HYPH</name>
<dbReference type="InterPro" id="IPR010656">
    <property type="entry name" value="DctM"/>
</dbReference>
<feature type="transmembrane region" description="Helical" evidence="7">
    <location>
        <begin position="81"/>
        <end position="99"/>
    </location>
</feature>
<evidence type="ECO:0000256" key="5">
    <source>
        <dbReference type="ARBA" id="ARBA00022989"/>
    </source>
</evidence>
<comment type="subunit">
    <text evidence="7">The complex comprises the extracytoplasmic solute receptor protein and the two transmembrane proteins.</text>
</comment>
<dbReference type="Proteomes" id="UP001321492">
    <property type="component" value="Unassembled WGS sequence"/>
</dbReference>
<dbReference type="PANTHER" id="PTHR33362:SF2">
    <property type="entry name" value="TRAP TRANSPORTER LARGE PERMEASE PROTEIN"/>
    <property type="match status" value="1"/>
</dbReference>
<feature type="transmembrane region" description="Helical" evidence="7">
    <location>
        <begin position="245"/>
        <end position="260"/>
    </location>
</feature>
<gene>
    <name evidence="9" type="ORF">QNA08_18330</name>
</gene>
<keyword evidence="10" id="KW-1185">Reference proteome</keyword>
<keyword evidence="3 7" id="KW-0997">Cell inner membrane</keyword>
<dbReference type="InterPro" id="IPR004681">
    <property type="entry name" value="TRAP_DctM"/>
</dbReference>
<feature type="transmembrane region" description="Helical" evidence="7">
    <location>
        <begin position="174"/>
        <end position="198"/>
    </location>
</feature>
<feature type="domain" description="TRAP C4-dicarboxylate transport system permease DctM subunit" evidence="8">
    <location>
        <begin position="8"/>
        <end position="420"/>
    </location>
</feature>
<evidence type="ECO:0000256" key="7">
    <source>
        <dbReference type="RuleBase" id="RU369079"/>
    </source>
</evidence>
<evidence type="ECO:0000256" key="6">
    <source>
        <dbReference type="ARBA" id="ARBA00023136"/>
    </source>
</evidence>